<gene>
    <name evidence="1" type="ORF">ABDJ85_17690</name>
</gene>
<dbReference type="Gene3D" id="3.40.50.300">
    <property type="entry name" value="P-loop containing nucleotide triphosphate hydrolases"/>
    <property type="match status" value="1"/>
</dbReference>
<protein>
    <submittedName>
        <fullName evidence="1">Sulfotransferase</fullName>
        <ecNumber evidence="1">2.8.2.-</ecNumber>
    </submittedName>
</protein>
<dbReference type="PANTHER" id="PTHR36451:SF1">
    <property type="entry name" value="OMEGA-HYDROXY-BETA-DIHYDROMENAQUINONE-9 SULFOTRANSFERASE STF3"/>
    <property type="match status" value="1"/>
</dbReference>
<sequence>MHPDLLRWLREDAHWHELPQAQRLGMAWRSFWASWNRRLSDAQLTQAPPLAAPIFIVGPWRSGTTVMHELLTAATGLPTPQTWQCMNASSFQLLPAPPDTVRRARPMDGLEISARSPQEDEFALLCLGVDSAYRAFLQPHRCGELTRALDPSYWLASADAWLPRFERFLQGVLATEQRHGQRLLLKSPNHSFRLPALLRRFPNAQVVWMLRDAPSVLHSNRKMWRQMIEEHHISSVPWSADRVDAFLGDALRSCAEVLRSPELQSLPATRWTTCWQQDLAERPGEAVERVLHRLGLSVEHPDALQTAVGRVAQGRIDHYDAGIPAAAAQGVEALDAAQQAFR</sequence>
<organism evidence="1 2">
    <name type="scientific">Roseateles paludis</name>
    <dbReference type="NCBI Taxonomy" id="3145238"/>
    <lineage>
        <taxon>Bacteria</taxon>
        <taxon>Pseudomonadati</taxon>
        <taxon>Pseudomonadota</taxon>
        <taxon>Betaproteobacteria</taxon>
        <taxon>Burkholderiales</taxon>
        <taxon>Sphaerotilaceae</taxon>
        <taxon>Roseateles</taxon>
    </lineage>
</organism>
<dbReference type="GO" id="GO:0016740">
    <property type="term" value="F:transferase activity"/>
    <property type="evidence" value="ECO:0007669"/>
    <property type="project" value="UniProtKB-KW"/>
</dbReference>
<comment type="caution">
    <text evidence="1">The sequence shown here is derived from an EMBL/GenBank/DDBJ whole genome shotgun (WGS) entry which is preliminary data.</text>
</comment>
<evidence type="ECO:0000313" key="2">
    <source>
        <dbReference type="Proteomes" id="UP001495147"/>
    </source>
</evidence>
<dbReference type="InterPro" id="IPR052736">
    <property type="entry name" value="Stf3_sulfotransferase"/>
</dbReference>
<dbReference type="Pfam" id="PF13469">
    <property type="entry name" value="Sulfotransfer_3"/>
    <property type="match status" value="1"/>
</dbReference>
<dbReference type="EMBL" id="JBDPZD010000006">
    <property type="protein sequence ID" value="MEO3693307.1"/>
    <property type="molecule type" value="Genomic_DNA"/>
</dbReference>
<reference evidence="1 2" key="1">
    <citation type="submission" date="2024-05" db="EMBL/GenBank/DDBJ databases">
        <title>Roseateles sp. DJS-2-20 16S ribosomal RNA gene Genome sequencing and assembly.</title>
        <authorList>
            <person name="Woo H."/>
        </authorList>
    </citation>
    <scope>NUCLEOTIDE SEQUENCE [LARGE SCALE GENOMIC DNA]</scope>
    <source>
        <strain evidence="1 2">DJS-2-20</strain>
    </source>
</reference>
<dbReference type="SUPFAM" id="SSF52540">
    <property type="entry name" value="P-loop containing nucleoside triphosphate hydrolases"/>
    <property type="match status" value="1"/>
</dbReference>
<accession>A0ABV0G6F5</accession>
<evidence type="ECO:0000313" key="1">
    <source>
        <dbReference type="EMBL" id="MEO3693307.1"/>
    </source>
</evidence>
<keyword evidence="1" id="KW-0808">Transferase</keyword>
<proteinExistence type="predicted"/>
<name>A0ABV0G6F5_9BURK</name>
<dbReference type="InterPro" id="IPR027417">
    <property type="entry name" value="P-loop_NTPase"/>
</dbReference>
<dbReference type="PANTHER" id="PTHR36451">
    <property type="entry name" value="PAPS-DEPENDENT SULFOTRANSFERASE STF3"/>
    <property type="match status" value="1"/>
</dbReference>
<dbReference type="Proteomes" id="UP001495147">
    <property type="component" value="Unassembled WGS sequence"/>
</dbReference>
<dbReference type="EC" id="2.8.2.-" evidence="1"/>
<keyword evidence="2" id="KW-1185">Reference proteome</keyword>
<dbReference type="RefSeq" id="WP_347706117.1">
    <property type="nucleotide sequence ID" value="NZ_JBDPZD010000006.1"/>
</dbReference>